<dbReference type="Gene3D" id="3.40.1190.10">
    <property type="entry name" value="Mur-like, catalytic domain"/>
    <property type="match status" value="1"/>
</dbReference>
<dbReference type="NCBIfam" id="NF001124">
    <property type="entry name" value="PRK00139.1-2"/>
    <property type="match status" value="1"/>
</dbReference>
<dbReference type="InterPro" id="IPR000713">
    <property type="entry name" value="Mur_ligase_N"/>
</dbReference>
<feature type="binding site" evidence="12">
    <location>
        <position position="458"/>
    </location>
    <ligand>
        <name>meso-2,6-diaminopimelate</name>
        <dbReference type="ChEBI" id="CHEBI:57791"/>
    </ligand>
</feature>
<feature type="binding site" evidence="12">
    <location>
        <begin position="109"/>
        <end position="115"/>
    </location>
    <ligand>
        <name>ATP</name>
        <dbReference type="ChEBI" id="CHEBI:30616"/>
    </ligand>
</feature>
<feature type="domain" description="Mur ligase central" evidence="16">
    <location>
        <begin position="107"/>
        <end position="307"/>
    </location>
</feature>
<feature type="binding site" evidence="12">
    <location>
        <position position="178"/>
    </location>
    <ligand>
        <name>UDP-N-acetyl-alpha-D-muramoyl-L-alanyl-D-glutamate</name>
        <dbReference type="ChEBI" id="CHEBI:83900"/>
    </ligand>
</feature>
<keyword evidence="12" id="KW-0460">Magnesium</keyword>
<dbReference type="InterPro" id="IPR013221">
    <property type="entry name" value="Mur_ligase_cen"/>
</dbReference>
<evidence type="ECO:0000256" key="13">
    <source>
        <dbReference type="RuleBase" id="RU004135"/>
    </source>
</evidence>
<evidence type="ECO:0000256" key="12">
    <source>
        <dbReference type="HAMAP-Rule" id="MF_00208"/>
    </source>
</evidence>
<dbReference type="Gene3D" id="3.40.1390.10">
    <property type="entry name" value="MurE/MurF, N-terminal domain"/>
    <property type="match status" value="1"/>
</dbReference>
<dbReference type="InterPro" id="IPR036565">
    <property type="entry name" value="Mur-like_cat_sf"/>
</dbReference>
<evidence type="ECO:0000259" key="15">
    <source>
        <dbReference type="Pfam" id="PF02875"/>
    </source>
</evidence>
<protein>
    <recommendedName>
        <fullName evidence="12">UDP-N-acetylmuramoyl-L-alanyl-D-glutamate--2,6-diaminopimelate ligase</fullName>
        <ecNumber evidence="12">6.3.2.13</ecNumber>
    </recommendedName>
    <alternativeName>
        <fullName evidence="12">Meso-A2pm-adding enzyme</fullName>
    </alternativeName>
    <alternativeName>
        <fullName evidence="12">Meso-diaminopimelate-adding enzyme</fullName>
    </alternativeName>
    <alternativeName>
        <fullName evidence="12">UDP-MurNAc-L-Ala-D-Glu:meso-diaminopimelate ligase</fullName>
    </alternativeName>
    <alternativeName>
        <fullName evidence="12">UDP-MurNAc-tripeptide synthetase</fullName>
    </alternativeName>
    <alternativeName>
        <fullName evidence="12">UDP-N-acetylmuramyl-tripeptide synthetase</fullName>
    </alternativeName>
</protein>
<keyword evidence="11 12" id="KW-0961">Cell wall biogenesis/degradation</keyword>
<dbReference type="InterPro" id="IPR005761">
    <property type="entry name" value="UDP-N-AcMur-Glu-dNH2Pim_ligase"/>
</dbReference>
<keyword evidence="6 12" id="KW-0547">Nucleotide-binding</keyword>
<comment type="caution">
    <text evidence="17">The sequence shown here is derived from an EMBL/GenBank/DDBJ whole genome shotgun (WGS) entry which is preliminary data.</text>
</comment>
<dbReference type="AlphaFoldDB" id="A0A9D1CV95"/>
<dbReference type="Pfam" id="PF01225">
    <property type="entry name" value="Mur_ligase"/>
    <property type="match status" value="1"/>
</dbReference>
<dbReference type="Proteomes" id="UP000824260">
    <property type="component" value="Unassembled WGS sequence"/>
</dbReference>
<evidence type="ECO:0000256" key="5">
    <source>
        <dbReference type="ARBA" id="ARBA00022618"/>
    </source>
</evidence>
<feature type="modified residue" description="N6-carboxylysine" evidence="12">
    <location>
        <position position="218"/>
    </location>
</feature>
<comment type="cofactor">
    <cofactor evidence="12">
        <name>Mg(2+)</name>
        <dbReference type="ChEBI" id="CHEBI:18420"/>
    </cofactor>
</comment>
<dbReference type="InterPro" id="IPR018109">
    <property type="entry name" value="Folylpolyglutamate_synth_CS"/>
</dbReference>
<evidence type="ECO:0000256" key="1">
    <source>
        <dbReference type="ARBA" id="ARBA00004752"/>
    </source>
</evidence>
<feature type="binding site" evidence="12">
    <location>
        <begin position="402"/>
        <end position="405"/>
    </location>
    <ligand>
        <name>meso-2,6-diaminopimelate</name>
        <dbReference type="ChEBI" id="CHEBI:57791"/>
    </ligand>
</feature>
<evidence type="ECO:0000256" key="6">
    <source>
        <dbReference type="ARBA" id="ARBA00022741"/>
    </source>
</evidence>
<sequence length="486" mass="53160">MKLNALAGAVPGEVKITGDAQTEIVSLCTDSRKVTPGALFFCIPGMHTDAHDLAPQAMESGAAALVVERELPLDCPQVKVQSVRRALSYMAQEFFGNPARRMKLIGITGTKGKTTSSFLVKSILEAAGHKTGMIGTVCSMIGEEVIPSRLTTPDPIEVQMLLKSMADAGAEYVVMEVSAHALAMHRLSGMRFAVAAFTNFSQDHLDYFGDMDAYFAAKMRLLYEDMSEAIVYNCDDERVAEGVAALGRKALRTGIRESSDVYANDIEVGERGLTFLLTSHKQFRVMVNLQLSGIFNVYNALLAAGVAIVLGIGPEAIRNGLEDVRAVPGRIELLETETPYRVILDYAHSPDSLENILKSVRETTKGRLIALFGCGGDRDHGKRPIMGEIAGELADLVILTSDNPRNEDPFEILNQIEEGIRHTGCEYTVIENRREAIRHALSIAKVSDVIVLAGKGHETYQEIRGVKHPFDEKIVVKELLKEMRGK</sequence>
<feature type="binding site" evidence="12">
    <location>
        <position position="378"/>
    </location>
    <ligand>
        <name>meso-2,6-diaminopimelate</name>
        <dbReference type="ChEBI" id="CHEBI:57791"/>
    </ligand>
</feature>
<dbReference type="GO" id="GO:0005737">
    <property type="term" value="C:cytoplasm"/>
    <property type="evidence" value="ECO:0007669"/>
    <property type="project" value="UniProtKB-SubCell"/>
</dbReference>
<evidence type="ECO:0000259" key="14">
    <source>
        <dbReference type="Pfam" id="PF01225"/>
    </source>
</evidence>
<dbReference type="Gene3D" id="3.90.190.20">
    <property type="entry name" value="Mur ligase, C-terminal domain"/>
    <property type="match status" value="1"/>
</dbReference>
<dbReference type="InterPro" id="IPR004101">
    <property type="entry name" value="Mur_ligase_C"/>
</dbReference>
<dbReference type="NCBIfam" id="NF001126">
    <property type="entry name" value="PRK00139.1-4"/>
    <property type="match status" value="1"/>
</dbReference>
<dbReference type="EC" id="6.3.2.13" evidence="12"/>
<keyword evidence="4 12" id="KW-0436">Ligase</keyword>
<dbReference type="GO" id="GO:0051301">
    <property type="term" value="P:cell division"/>
    <property type="evidence" value="ECO:0007669"/>
    <property type="project" value="UniProtKB-KW"/>
</dbReference>
<keyword evidence="8 12" id="KW-0133">Cell shape</keyword>
<dbReference type="SUPFAM" id="SSF53244">
    <property type="entry name" value="MurD-like peptide ligases, peptide-binding domain"/>
    <property type="match status" value="1"/>
</dbReference>
<dbReference type="PANTHER" id="PTHR23135:SF4">
    <property type="entry name" value="UDP-N-ACETYLMURAMOYL-L-ALANYL-D-GLUTAMATE--2,6-DIAMINOPIMELATE LIGASE MURE HOMOLOG, CHLOROPLASTIC"/>
    <property type="match status" value="1"/>
</dbReference>
<feature type="binding site" evidence="12">
    <location>
        <begin position="151"/>
        <end position="152"/>
    </location>
    <ligand>
        <name>UDP-N-acetyl-alpha-D-muramoyl-L-alanyl-D-glutamate</name>
        <dbReference type="ChEBI" id="CHEBI:83900"/>
    </ligand>
</feature>
<organism evidence="17 18">
    <name type="scientific">Candidatus Pullichristensenella stercorigallinarum</name>
    <dbReference type="NCBI Taxonomy" id="2840909"/>
    <lineage>
        <taxon>Bacteria</taxon>
        <taxon>Bacillati</taxon>
        <taxon>Bacillota</taxon>
        <taxon>Clostridia</taxon>
        <taxon>Candidatus Pullichristensenella</taxon>
    </lineage>
</organism>
<evidence type="ECO:0000313" key="17">
    <source>
        <dbReference type="EMBL" id="HIQ81501.1"/>
    </source>
</evidence>
<evidence type="ECO:0000256" key="3">
    <source>
        <dbReference type="ARBA" id="ARBA00022490"/>
    </source>
</evidence>
<dbReference type="GO" id="GO:0005524">
    <property type="term" value="F:ATP binding"/>
    <property type="evidence" value="ECO:0007669"/>
    <property type="project" value="UniProtKB-UniRule"/>
</dbReference>
<dbReference type="PROSITE" id="PS01011">
    <property type="entry name" value="FOLYLPOLYGLU_SYNT_1"/>
    <property type="match status" value="1"/>
</dbReference>
<comment type="caution">
    <text evidence="12">Lacks conserved residue(s) required for the propagation of feature annotation.</text>
</comment>
<feature type="short sequence motif" description="Meso-diaminopimelate recognition motif" evidence="12">
    <location>
        <begin position="402"/>
        <end position="405"/>
    </location>
</feature>
<dbReference type="Pfam" id="PF08245">
    <property type="entry name" value="Mur_ligase_M"/>
    <property type="match status" value="1"/>
</dbReference>
<evidence type="ECO:0000256" key="7">
    <source>
        <dbReference type="ARBA" id="ARBA00022840"/>
    </source>
</evidence>
<reference evidence="17" key="1">
    <citation type="submission" date="2020-10" db="EMBL/GenBank/DDBJ databases">
        <authorList>
            <person name="Gilroy R."/>
        </authorList>
    </citation>
    <scope>NUCLEOTIDE SEQUENCE</scope>
    <source>
        <strain evidence="17">ChiSjej6B24-2974</strain>
    </source>
</reference>
<dbReference type="GO" id="GO:0009252">
    <property type="term" value="P:peptidoglycan biosynthetic process"/>
    <property type="evidence" value="ECO:0007669"/>
    <property type="project" value="UniProtKB-UniRule"/>
</dbReference>
<feature type="binding site" evidence="12">
    <location>
        <position position="454"/>
    </location>
    <ligand>
        <name>meso-2,6-diaminopimelate</name>
        <dbReference type="ChEBI" id="CHEBI:57791"/>
    </ligand>
</feature>
<dbReference type="PANTHER" id="PTHR23135">
    <property type="entry name" value="MUR LIGASE FAMILY MEMBER"/>
    <property type="match status" value="1"/>
</dbReference>
<dbReference type="GO" id="GO:0071555">
    <property type="term" value="P:cell wall organization"/>
    <property type="evidence" value="ECO:0007669"/>
    <property type="project" value="UniProtKB-KW"/>
</dbReference>
<dbReference type="Pfam" id="PF02875">
    <property type="entry name" value="Mur_ligase_C"/>
    <property type="match status" value="1"/>
</dbReference>
<comment type="function">
    <text evidence="12">Catalyzes the addition of meso-diaminopimelic acid to the nucleotide precursor UDP-N-acetylmuramoyl-L-alanyl-D-glutamate (UMAG) in the biosynthesis of bacterial cell-wall peptidoglycan.</text>
</comment>
<proteinExistence type="inferred from homology"/>
<evidence type="ECO:0000256" key="4">
    <source>
        <dbReference type="ARBA" id="ARBA00022598"/>
    </source>
</evidence>
<keyword evidence="5 12" id="KW-0132">Cell division</keyword>
<evidence type="ECO:0000256" key="10">
    <source>
        <dbReference type="ARBA" id="ARBA00023306"/>
    </source>
</evidence>
<evidence type="ECO:0000256" key="9">
    <source>
        <dbReference type="ARBA" id="ARBA00022984"/>
    </source>
</evidence>
<gene>
    <name evidence="12" type="primary">murE</name>
    <name evidence="17" type="ORF">IAA52_00180</name>
</gene>
<dbReference type="GO" id="GO:0004326">
    <property type="term" value="F:tetrahydrofolylpolyglutamate synthase activity"/>
    <property type="evidence" value="ECO:0007669"/>
    <property type="project" value="InterPro"/>
</dbReference>
<feature type="domain" description="Mur ligase C-terminal" evidence="15">
    <location>
        <begin position="329"/>
        <end position="456"/>
    </location>
</feature>
<comment type="pathway">
    <text evidence="1 12 13">Cell wall biogenesis; peptidoglycan biosynthesis.</text>
</comment>
<dbReference type="SUPFAM" id="SSF63418">
    <property type="entry name" value="MurE/MurF N-terminal domain"/>
    <property type="match status" value="1"/>
</dbReference>
<dbReference type="InterPro" id="IPR036615">
    <property type="entry name" value="Mur_ligase_C_dom_sf"/>
</dbReference>
<keyword evidence="10 12" id="KW-0131">Cell cycle</keyword>
<dbReference type="InterPro" id="IPR035911">
    <property type="entry name" value="MurE/MurF_N"/>
</dbReference>
<keyword evidence="9 12" id="KW-0573">Peptidoglycan synthesis</keyword>
<dbReference type="GO" id="GO:0000287">
    <property type="term" value="F:magnesium ion binding"/>
    <property type="evidence" value="ECO:0007669"/>
    <property type="project" value="UniProtKB-UniRule"/>
</dbReference>
<reference evidence="17" key="2">
    <citation type="journal article" date="2021" name="PeerJ">
        <title>Extensive microbial diversity within the chicken gut microbiome revealed by metagenomics and culture.</title>
        <authorList>
            <person name="Gilroy R."/>
            <person name="Ravi A."/>
            <person name="Getino M."/>
            <person name="Pursley I."/>
            <person name="Horton D.L."/>
            <person name="Alikhan N.F."/>
            <person name="Baker D."/>
            <person name="Gharbi K."/>
            <person name="Hall N."/>
            <person name="Watson M."/>
            <person name="Adriaenssens E.M."/>
            <person name="Foster-Nyarko E."/>
            <person name="Jarju S."/>
            <person name="Secka A."/>
            <person name="Antonio M."/>
            <person name="Oren A."/>
            <person name="Chaudhuri R.R."/>
            <person name="La Ragione R."/>
            <person name="Hildebrand F."/>
            <person name="Pallen M.J."/>
        </authorList>
    </citation>
    <scope>NUCLEOTIDE SEQUENCE</scope>
    <source>
        <strain evidence="17">ChiSjej6B24-2974</strain>
    </source>
</reference>
<evidence type="ECO:0000256" key="2">
    <source>
        <dbReference type="ARBA" id="ARBA00005898"/>
    </source>
</evidence>
<feature type="binding site" evidence="12">
    <location>
        <position position="31"/>
    </location>
    <ligand>
        <name>UDP-N-acetyl-alpha-D-muramoyl-L-alanyl-D-glutamate</name>
        <dbReference type="ChEBI" id="CHEBI:83900"/>
    </ligand>
</feature>
<feature type="domain" description="Mur ligase N-terminal catalytic" evidence="14">
    <location>
        <begin position="24"/>
        <end position="80"/>
    </location>
</feature>
<dbReference type="GO" id="GO:0008360">
    <property type="term" value="P:regulation of cell shape"/>
    <property type="evidence" value="ECO:0007669"/>
    <property type="project" value="UniProtKB-KW"/>
</dbReference>
<dbReference type="SUPFAM" id="SSF53623">
    <property type="entry name" value="MurD-like peptide ligases, catalytic domain"/>
    <property type="match status" value="1"/>
</dbReference>
<dbReference type="EMBL" id="DVFZ01000005">
    <property type="protein sequence ID" value="HIQ81501.1"/>
    <property type="molecule type" value="Genomic_DNA"/>
</dbReference>
<keyword evidence="7 12" id="KW-0067">ATP-binding</keyword>
<evidence type="ECO:0000256" key="11">
    <source>
        <dbReference type="ARBA" id="ARBA00023316"/>
    </source>
</evidence>
<name>A0A9D1CV95_9FIRM</name>
<comment type="PTM">
    <text evidence="12">Carboxylation is probably crucial for Mg(2+) binding and, consequently, for the gamma-phosphate positioning of ATP.</text>
</comment>
<dbReference type="NCBIfam" id="TIGR01085">
    <property type="entry name" value="murE"/>
    <property type="match status" value="1"/>
</dbReference>
<comment type="catalytic activity">
    <reaction evidence="12">
        <text>UDP-N-acetyl-alpha-D-muramoyl-L-alanyl-D-glutamate + meso-2,6-diaminopimelate + ATP = UDP-N-acetyl-alpha-D-muramoyl-L-alanyl-gamma-D-glutamyl-meso-2,6-diaminopimelate + ADP + phosphate + H(+)</text>
        <dbReference type="Rhea" id="RHEA:23676"/>
        <dbReference type="ChEBI" id="CHEBI:15378"/>
        <dbReference type="ChEBI" id="CHEBI:30616"/>
        <dbReference type="ChEBI" id="CHEBI:43474"/>
        <dbReference type="ChEBI" id="CHEBI:57791"/>
        <dbReference type="ChEBI" id="CHEBI:83900"/>
        <dbReference type="ChEBI" id="CHEBI:83905"/>
        <dbReference type="ChEBI" id="CHEBI:456216"/>
        <dbReference type="EC" id="6.3.2.13"/>
    </reaction>
</comment>
<feature type="binding site" evidence="12">
    <location>
        <position position="186"/>
    </location>
    <ligand>
        <name>UDP-N-acetyl-alpha-D-muramoyl-L-alanyl-D-glutamate</name>
        <dbReference type="ChEBI" id="CHEBI:83900"/>
    </ligand>
</feature>
<keyword evidence="3 12" id="KW-0963">Cytoplasm</keyword>
<comment type="similarity">
    <text evidence="2 12">Belongs to the MurCDEF family. MurE subfamily.</text>
</comment>
<comment type="subcellular location">
    <subcellularLocation>
        <location evidence="12 13">Cytoplasm</location>
    </subcellularLocation>
</comment>
<evidence type="ECO:0000259" key="16">
    <source>
        <dbReference type="Pfam" id="PF08245"/>
    </source>
</evidence>
<evidence type="ECO:0000256" key="8">
    <source>
        <dbReference type="ARBA" id="ARBA00022960"/>
    </source>
</evidence>
<dbReference type="GO" id="GO:0008765">
    <property type="term" value="F:UDP-N-acetylmuramoylalanyl-D-glutamate-2,6-diaminopimelate ligase activity"/>
    <property type="evidence" value="ECO:0007669"/>
    <property type="project" value="UniProtKB-UniRule"/>
</dbReference>
<evidence type="ECO:0000313" key="18">
    <source>
        <dbReference type="Proteomes" id="UP000824260"/>
    </source>
</evidence>
<accession>A0A9D1CV95</accession>
<dbReference type="HAMAP" id="MF_00208">
    <property type="entry name" value="MurE"/>
    <property type="match status" value="1"/>
</dbReference>